<evidence type="ECO:0000313" key="1">
    <source>
        <dbReference type="EMBL" id="MDP9833030.1"/>
    </source>
</evidence>
<accession>A0ABT9PM58</accession>
<comment type="caution">
    <text evidence="1">The sequence shown here is derived from an EMBL/GenBank/DDBJ whole genome shotgun (WGS) entry which is preliminary data.</text>
</comment>
<sequence>MSTRVFSLAEASERLAIPIPTLKKIIAQDYEPGEYQYPPLAAKRGRPRGRGYDYLIPEDALADFINLLPDA</sequence>
<gene>
    <name evidence="1" type="ORF">J2S45_001709</name>
</gene>
<protein>
    <recommendedName>
        <fullName evidence="3">Helix-turn-helix domain-containing protein</fullName>
    </recommendedName>
</protein>
<dbReference type="EMBL" id="JAUSQL010000001">
    <property type="protein sequence ID" value="MDP9833030.1"/>
    <property type="molecule type" value="Genomic_DNA"/>
</dbReference>
<reference evidence="1 2" key="1">
    <citation type="submission" date="2023-07" db="EMBL/GenBank/DDBJ databases">
        <title>Sequencing the genomes of 1000 actinobacteria strains.</title>
        <authorList>
            <person name="Klenk H.-P."/>
        </authorList>
    </citation>
    <scope>NUCLEOTIDE SEQUENCE [LARGE SCALE GENOMIC DNA]</scope>
    <source>
        <strain evidence="1 2">DSM 19515</strain>
    </source>
</reference>
<evidence type="ECO:0000313" key="2">
    <source>
        <dbReference type="Proteomes" id="UP001230145"/>
    </source>
</evidence>
<evidence type="ECO:0008006" key="3">
    <source>
        <dbReference type="Google" id="ProtNLM"/>
    </source>
</evidence>
<name>A0ABT9PM58_9ACTO</name>
<organism evidence="1 2">
    <name type="scientific">Trueperella abortisuis</name>
    <dbReference type="NCBI Taxonomy" id="445930"/>
    <lineage>
        <taxon>Bacteria</taxon>
        <taxon>Bacillati</taxon>
        <taxon>Actinomycetota</taxon>
        <taxon>Actinomycetes</taxon>
        <taxon>Actinomycetales</taxon>
        <taxon>Actinomycetaceae</taxon>
        <taxon>Trueperella</taxon>
    </lineage>
</organism>
<keyword evidence="2" id="KW-1185">Reference proteome</keyword>
<proteinExistence type="predicted"/>
<dbReference type="Proteomes" id="UP001230145">
    <property type="component" value="Unassembled WGS sequence"/>
</dbReference>
<dbReference type="RefSeq" id="WP_307635124.1">
    <property type="nucleotide sequence ID" value="NZ_JAUSQL010000001.1"/>
</dbReference>